<dbReference type="InterPro" id="IPR011706">
    <property type="entry name" value="Cu-oxidase_C"/>
</dbReference>
<dbReference type="Pfam" id="PF07732">
    <property type="entry name" value="Cu-oxidase_3"/>
    <property type="match status" value="1"/>
</dbReference>
<dbReference type="InterPro" id="IPR001117">
    <property type="entry name" value="Cu-oxidase_2nd"/>
</dbReference>
<evidence type="ECO:0000256" key="3">
    <source>
        <dbReference type="ARBA" id="ARBA00023008"/>
    </source>
</evidence>
<dbReference type="InterPro" id="IPR006376">
    <property type="entry name" value="Cu-R_CopA"/>
</dbReference>
<dbReference type="PROSITE" id="PS00080">
    <property type="entry name" value="MULTICOPPER_OXIDASE2"/>
    <property type="match status" value="1"/>
</dbReference>
<dbReference type="InterPro" id="IPR008972">
    <property type="entry name" value="Cupredoxin"/>
</dbReference>
<dbReference type="RefSeq" id="WP_141459902.1">
    <property type="nucleotide sequence ID" value="NZ_CP038141.1"/>
</dbReference>
<dbReference type="Proteomes" id="UP000316313">
    <property type="component" value="Chromosome"/>
</dbReference>
<dbReference type="AlphaFoldDB" id="A0A4Y6UJZ9"/>
<dbReference type="OrthoDB" id="9757546at2"/>
<feature type="domain" description="Plastocyanin-like" evidence="5">
    <location>
        <begin position="461"/>
        <end position="578"/>
    </location>
</feature>
<dbReference type="CDD" id="cd13896">
    <property type="entry name" value="CuRO_3_CopA"/>
    <property type="match status" value="1"/>
</dbReference>
<gene>
    <name evidence="7" type="ORF">E3D00_03230</name>
</gene>
<accession>A0A4Y6UJZ9</accession>
<protein>
    <submittedName>
        <fullName evidence="7">Copper resistance system multicopper oxidase</fullName>
    </submittedName>
</protein>
<dbReference type="Gene3D" id="2.60.40.420">
    <property type="entry name" value="Cupredoxins - blue copper proteins"/>
    <property type="match status" value="3"/>
</dbReference>
<dbReference type="EMBL" id="CP038141">
    <property type="protein sequence ID" value="QDH16697.1"/>
    <property type="molecule type" value="Genomic_DNA"/>
</dbReference>
<evidence type="ECO:0000259" key="6">
    <source>
        <dbReference type="Pfam" id="PF07732"/>
    </source>
</evidence>
<evidence type="ECO:0000256" key="1">
    <source>
        <dbReference type="ARBA" id="ARBA00022723"/>
    </source>
</evidence>
<dbReference type="InterPro" id="IPR034282">
    <property type="entry name" value="CuRO_2_CopA"/>
</dbReference>
<feature type="domain" description="Plastocyanin-like" evidence="6">
    <location>
        <begin position="52"/>
        <end position="162"/>
    </location>
</feature>
<evidence type="ECO:0000256" key="2">
    <source>
        <dbReference type="ARBA" id="ARBA00023002"/>
    </source>
</evidence>
<keyword evidence="8" id="KW-1185">Reference proteome</keyword>
<keyword evidence="1" id="KW-0479">Metal-binding</keyword>
<dbReference type="InterPro" id="IPR045087">
    <property type="entry name" value="Cu-oxidase_fam"/>
</dbReference>
<dbReference type="KEGG" id="ssam:E3D00_03230"/>
<dbReference type="GO" id="GO:0005507">
    <property type="term" value="F:copper ion binding"/>
    <property type="evidence" value="ECO:0007669"/>
    <property type="project" value="InterPro"/>
</dbReference>
<name>A0A4Y6UJZ9_9PROT</name>
<dbReference type="CDD" id="cd13874">
    <property type="entry name" value="CuRO_2_CopA"/>
    <property type="match status" value="1"/>
</dbReference>
<evidence type="ECO:0000259" key="5">
    <source>
        <dbReference type="Pfam" id="PF07731"/>
    </source>
</evidence>
<dbReference type="InterPro" id="IPR011707">
    <property type="entry name" value="Cu-oxidase-like_N"/>
</dbReference>
<dbReference type="NCBIfam" id="TIGR01480">
    <property type="entry name" value="copper_res_A"/>
    <property type="match status" value="1"/>
</dbReference>
<dbReference type="Pfam" id="PF07731">
    <property type="entry name" value="Cu-oxidase_2"/>
    <property type="match status" value="1"/>
</dbReference>
<dbReference type="InterPro" id="IPR002355">
    <property type="entry name" value="Cu_oxidase_Cu_BS"/>
</dbReference>
<dbReference type="GO" id="GO:0016491">
    <property type="term" value="F:oxidoreductase activity"/>
    <property type="evidence" value="ECO:0007669"/>
    <property type="project" value="UniProtKB-KW"/>
</dbReference>
<dbReference type="PROSITE" id="PS51318">
    <property type="entry name" value="TAT"/>
    <property type="match status" value="1"/>
</dbReference>
<dbReference type="Pfam" id="PF00394">
    <property type="entry name" value="Cu-oxidase"/>
    <property type="match status" value="1"/>
</dbReference>
<reference evidence="7 8" key="1">
    <citation type="submission" date="2019-03" db="EMBL/GenBank/DDBJ databases">
        <title>The complete genome sequence of Swingsia samuiensis NBRC107927(T).</title>
        <authorList>
            <person name="Chua K.-O."/>
            <person name="Chan K.-G."/>
            <person name="See-Too W.-S."/>
        </authorList>
    </citation>
    <scope>NUCLEOTIDE SEQUENCE [LARGE SCALE GENOMIC DNA]</scope>
    <source>
        <strain evidence="7 8">AH83</strain>
    </source>
</reference>
<feature type="domain" description="Plastocyanin-like" evidence="4">
    <location>
        <begin position="239"/>
        <end position="348"/>
    </location>
</feature>
<keyword evidence="2" id="KW-0560">Oxidoreductase</keyword>
<dbReference type="PROSITE" id="PS00079">
    <property type="entry name" value="MULTICOPPER_OXIDASE1"/>
    <property type="match status" value="1"/>
</dbReference>
<organism evidence="7 8">
    <name type="scientific">Swingsia samuiensis</name>
    <dbReference type="NCBI Taxonomy" id="1293412"/>
    <lineage>
        <taxon>Bacteria</taxon>
        <taxon>Pseudomonadati</taxon>
        <taxon>Pseudomonadota</taxon>
        <taxon>Alphaproteobacteria</taxon>
        <taxon>Acetobacterales</taxon>
        <taxon>Acetobacteraceae</taxon>
        <taxon>Swingsia</taxon>
    </lineage>
</organism>
<dbReference type="InterPro" id="IPR033138">
    <property type="entry name" value="Cu_oxidase_CS"/>
</dbReference>
<dbReference type="PANTHER" id="PTHR11709:SF394">
    <property type="entry name" value="FI03373P-RELATED"/>
    <property type="match status" value="1"/>
</dbReference>
<evidence type="ECO:0000313" key="7">
    <source>
        <dbReference type="EMBL" id="QDH16697.1"/>
    </source>
</evidence>
<dbReference type="SUPFAM" id="SSF49503">
    <property type="entry name" value="Cupredoxins"/>
    <property type="match status" value="3"/>
</dbReference>
<keyword evidence="3" id="KW-0186">Copper</keyword>
<dbReference type="GO" id="GO:0042597">
    <property type="term" value="C:periplasmic space"/>
    <property type="evidence" value="ECO:0007669"/>
    <property type="project" value="InterPro"/>
</dbReference>
<dbReference type="PANTHER" id="PTHR11709">
    <property type="entry name" value="MULTI-COPPER OXIDASE"/>
    <property type="match status" value="1"/>
</dbReference>
<evidence type="ECO:0000259" key="4">
    <source>
        <dbReference type="Pfam" id="PF00394"/>
    </source>
</evidence>
<proteinExistence type="predicted"/>
<sequence>MLKHPISSSRITRRQFVTGLGATTLLPNAARATPLGNSNIPAVSSNQWDLRIQRSKITLDGKTLNAPCVNGTVPGPVLRWKEGETVSLTITNTLKEDTSIHWHGIRLPSQMDGVPGLSFYGIPPGQKFTYTFPVQQSGTYWYHSHSNMQEAIGLYGAIIIDPLTPDPIPCERDYVIFLGEWTDAMPDDIISNLKMQSDYYNFRQRTLASLPKEAQHAGSTSAALKDRLMWSRMNMAATDISDVTGIVYTYTLNGHAPDTNWTGLFRPGERIRLRFINGAAMTFFDVRIPGLEMLVVQADGNNVEPVPVDEFRIGVAETYDVIVQPKDNRAYTLFAQSEDRTGYARGTLAPALRMSGIIPPMDPRPVRTMVDMGMGHMDMPSMSTMKMPSMNMGGMAMNMPPSSPSPIVEDPGPPPLNVENQNIAQAPIDRTGSPGDGLEHNGRRVLTYKHLRALRPGTDPRPPSREIILHLTGNMERYIWGFNGRKYSESGPIRLHKGERVRFTLINDTMMEHPIHLHGLWSELENGHGEYRPYKHTLISQPGSRMSYLVTADVPGMWAYHCHLLYHMDLGMFRTVIVS</sequence>
<evidence type="ECO:0000313" key="8">
    <source>
        <dbReference type="Proteomes" id="UP000316313"/>
    </source>
</evidence>
<dbReference type="InterPro" id="IPR006311">
    <property type="entry name" value="TAT_signal"/>
</dbReference>
<dbReference type="InterPro" id="IPR034279">
    <property type="entry name" value="CuRO_3_CopA"/>
</dbReference>